<proteinExistence type="inferred from homology"/>
<feature type="chain" id="PRO_5016930281" evidence="3">
    <location>
        <begin position="21"/>
        <end position="245"/>
    </location>
</feature>
<dbReference type="RefSeq" id="WP_114073930.1">
    <property type="nucleotide sequence ID" value="NZ_CP029554.1"/>
</dbReference>
<dbReference type="AlphaFoldDB" id="A0A344UL40"/>
<evidence type="ECO:0000256" key="3">
    <source>
        <dbReference type="SAM" id="SignalP"/>
    </source>
</evidence>
<dbReference type="InterPro" id="IPR001568">
    <property type="entry name" value="RNase_T2-like"/>
</dbReference>
<evidence type="ECO:0000313" key="4">
    <source>
        <dbReference type="EMBL" id="AXE35988.1"/>
    </source>
</evidence>
<protein>
    <submittedName>
        <fullName evidence="4">Ribonuclease I</fullName>
    </submittedName>
</protein>
<dbReference type="KEGG" id="chrb:DK843_17740"/>
<keyword evidence="3" id="KW-0732">Signal</keyword>
<evidence type="ECO:0000313" key="5">
    <source>
        <dbReference type="Proteomes" id="UP000252038"/>
    </source>
</evidence>
<dbReference type="InterPro" id="IPR036430">
    <property type="entry name" value="RNase_T2-like_sf"/>
</dbReference>
<dbReference type="GO" id="GO:0003723">
    <property type="term" value="F:RNA binding"/>
    <property type="evidence" value="ECO:0007669"/>
    <property type="project" value="InterPro"/>
</dbReference>
<feature type="signal peptide" evidence="3">
    <location>
        <begin position="1"/>
        <end position="20"/>
    </location>
</feature>
<sequence length="245" mass="27270">MMRKLLSATLLAVLAGFVQADELTPARNGDFAHYTFALAWMPGFCQAGGEDCLPDQNQSELIGLHGLWASEPQSLADKGVAVSQWWEQGCSLFPHVTMVPALSEDLRQRLKETMPQLASDLQTHEYVKHVQCFGFDANEFFTTALQLREAALDSDFGRYLQAQAGRVRNGAELKDAFAKGYNGAARGALQLRCAKDAKGRNVLTELWFTLKKDKLESFPESDSFMDTPAGERKDTCSRPFVLPEW</sequence>
<dbReference type="EMBL" id="CP029554">
    <property type="protein sequence ID" value="AXE35988.1"/>
    <property type="molecule type" value="Genomic_DNA"/>
</dbReference>
<dbReference type="SUPFAM" id="SSF55895">
    <property type="entry name" value="Ribonuclease Rh-like"/>
    <property type="match status" value="1"/>
</dbReference>
<dbReference type="PANTHER" id="PTHR11240:SF22">
    <property type="entry name" value="RIBONUCLEASE T2"/>
    <property type="match status" value="1"/>
</dbReference>
<comment type="similarity">
    <text evidence="1 2">Belongs to the RNase T2 family.</text>
</comment>
<dbReference type="GO" id="GO:0033897">
    <property type="term" value="F:ribonuclease T2 activity"/>
    <property type="evidence" value="ECO:0007669"/>
    <property type="project" value="InterPro"/>
</dbReference>
<reference evidence="4 5" key="1">
    <citation type="submission" date="2018-05" db="EMBL/GenBank/DDBJ databases">
        <title>Genome sequencing, assembly and analysis of the novel insecticidal bacterium, Chromobacterium phragmitis.</title>
        <authorList>
            <person name="Sparks M.E."/>
            <person name="Blackburn M.B."/>
            <person name="Gundersen-Rindal D.E."/>
        </authorList>
    </citation>
    <scope>NUCLEOTIDE SEQUENCE [LARGE SCALE GENOMIC DNA]</scope>
    <source>
        <strain evidence="4">IIBBL 274-1</strain>
    </source>
</reference>
<dbReference type="Pfam" id="PF00445">
    <property type="entry name" value="Ribonuclease_T2"/>
    <property type="match status" value="1"/>
</dbReference>
<evidence type="ECO:0000256" key="1">
    <source>
        <dbReference type="ARBA" id="ARBA00007469"/>
    </source>
</evidence>
<name>A0A344UL40_9NEIS</name>
<evidence type="ECO:0000256" key="2">
    <source>
        <dbReference type="RuleBase" id="RU004328"/>
    </source>
</evidence>
<gene>
    <name evidence="4" type="ORF">DK843_17740</name>
</gene>
<dbReference type="GO" id="GO:0006401">
    <property type="term" value="P:RNA catabolic process"/>
    <property type="evidence" value="ECO:0007669"/>
    <property type="project" value="TreeGrafter"/>
</dbReference>
<accession>A0A344UL40</accession>
<dbReference type="PANTHER" id="PTHR11240">
    <property type="entry name" value="RIBONUCLEASE T2"/>
    <property type="match status" value="1"/>
</dbReference>
<organism evidence="4 5">
    <name type="scientific">Chromobacterium phragmitis</name>
    <dbReference type="NCBI Taxonomy" id="2202141"/>
    <lineage>
        <taxon>Bacteria</taxon>
        <taxon>Pseudomonadati</taxon>
        <taxon>Pseudomonadota</taxon>
        <taxon>Betaproteobacteria</taxon>
        <taxon>Neisseriales</taxon>
        <taxon>Chromobacteriaceae</taxon>
        <taxon>Chromobacterium</taxon>
    </lineage>
</organism>
<dbReference type="Gene3D" id="3.90.730.10">
    <property type="entry name" value="Ribonuclease T2-like"/>
    <property type="match status" value="1"/>
</dbReference>
<dbReference type="Proteomes" id="UP000252038">
    <property type="component" value="Chromosome"/>
</dbReference>